<dbReference type="PROSITE" id="PS01124">
    <property type="entry name" value="HTH_ARAC_FAMILY_2"/>
    <property type="match status" value="1"/>
</dbReference>
<dbReference type="AlphaFoldDB" id="A0A2S4MEQ7"/>
<evidence type="ECO:0000256" key="1">
    <source>
        <dbReference type="ARBA" id="ARBA00023015"/>
    </source>
</evidence>
<dbReference type="PANTHER" id="PTHR40055">
    <property type="entry name" value="TRANSCRIPTIONAL REGULATOR YGIV-RELATED"/>
    <property type="match status" value="1"/>
</dbReference>
<accession>A0A2S4MEQ7</accession>
<keyword evidence="2" id="KW-0238">DNA-binding</keyword>
<name>A0A2S4MEQ7_9HYPH</name>
<dbReference type="Proteomes" id="UP000236919">
    <property type="component" value="Unassembled WGS sequence"/>
</dbReference>
<comment type="caution">
    <text evidence="5">The sequence shown here is derived from an EMBL/GenBank/DDBJ whole genome shotgun (WGS) entry which is preliminary data.</text>
</comment>
<feature type="domain" description="HTH araC/xylS-type" evidence="4">
    <location>
        <begin position="15"/>
        <end position="113"/>
    </location>
</feature>
<keyword evidence="3" id="KW-0804">Transcription</keyword>
<dbReference type="EMBL" id="PQFZ01000004">
    <property type="protein sequence ID" value="POR53243.1"/>
    <property type="molecule type" value="Genomic_DNA"/>
</dbReference>
<dbReference type="OrthoDB" id="9816011at2"/>
<evidence type="ECO:0000313" key="5">
    <source>
        <dbReference type="EMBL" id="POR53243.1"/>
    </source>
</evidence>
<dbReference type="PANTHER" id="PTHR40055:SF1">
    <property type="entry name" value="TRANSCRIPTIONAL REGULATOR YGIV-RELATED"/>
    <property type="match status" value="1"/>
</dbReference>
<evidence type="ECO:0000259" key="4">
    <source>
        <dbReference type="PROSITE" id="PS01124"/>
    </source>
</evidence>
<gene>
    <name evidence="5" type="ORF">CYD53_104219</name>
</gene>
<dbReference type="GO" id="GO:0043565">
    <property type="term" value="F:sequence-specific DNA binding"/>
    <property type="evidence" value="ECO:0007669"/>
    <property type="project" value="InterPro"/>
</dbReference>
<sequence>MVRDRTERDYRARVARAVAAIIGNPTADLHLDELARLAHFSPFHFHRVYTGVVGETVTATLRRVRLALATRLLASSDDSVTQVALTVGYDSPQAFTRAFHQFTGQSPRAFRQQMRRTILTVDGVADNDGNDAATPTVKIVERPAQRLHALRHVGSFATIPHTHRQLRLRAGTRAISEKWGASFGNPRYADRFRYYAAIATPDPWPEDSDVETLAIPGGRYVVHRLMGPYTRINAAAQAIYTRWMPGSGYEPDDRPTLEHYLDTSSRGIAPAALRTDLFIPIRDASPP</sequence>
<evidence type="ECO:0000313" key="6">
    <source>
        <dbReference type="Proteomes" id="UP000236919"/>
    </source>
</evidence>
<dbReference type="Gene3D" id="1.10.10.60">
    <property type="entry name" value="Homeodomain-like"/>
    <property type="match status" value="2"/>
</dbReference>
<proteinExistence type="predicted"/>
<dbReference type="PRINTS" id="PR00032">
    <property type="entry name" value="HTHARAC"/>
</dbReference>
<dbReference type="SUPFAM" id="SSF46689">
    <property type="entry name" value="Homeodomain-like"/>
    <property type="match status" value="2"/>
</dbReference>
<protein>
    <submittedName>
        <fullName evidence="5">AraC family transcriptional regulator</fullName>
    </submittedName>
</protein>
<evidence type="ECO:0000256" key="3">
    <source>
        <dbReference type="ARBA" id="ARBA00023163"/>
    </source>
</evidence>
<dbReference type="InterPro" id="IPR020449">
    <property type="entry name" value="Tscrpt_reg_AraC-type_HTH"/>
</dbReference>
<dbReference type="InterPro" id="IPR050908">
    <property type="entry name" value="SmbC-like"/>
</dbReference>
<keyword evidence="6" id="KW-1185">Reference proteome</keyword>
<dbReference type="InterPro" id="IPR018060">
    <property type="entry name" value="HTH_AraC"/>
</dbReference>
<dbReference type="InterPro" id="IPR009057">
    <property type="entry name" value="Homeodomain-like_sf"/>
</dbReference>
<dbReference type="InterPro" id="IPR011256">
    <property type="entry name" value="Reg_factor_effector_dom_sf"/>
</dbReference>
<dbReference type="Pfam" id="PF12833">
    <property type="entry name" value="HTH_18"/>
    <property type="match status" value="1"/>
</dbReference>
<dbReference type="Gene3D" id="3.20.80.10">
    <property type="entry name" value="Regulatory factor, effector binding domain"/>
    <property type="match status" value="1"/>
</dbReference>
<dbReference type="SMART" id="SM00342">
    <property type="entry name" value="HTH_ARAC"/>
    <property type="match status" value="1"/>
</dbReference>
<dbReference type="SUPFAM" id="SSF55136">
    <property type="entry name" value="Probable bacterial effector-binding domain"/>
    <property type="match status" value="1"/>
</dbReference>
<dbReference type="RefSeq" id="WP_103717754.1">
    <property type="nucleotide sequence ID" value="NZ_PQFZ01000004.1"/>
</dbReference>
<dbReference type="GO" id="GO:0003700">
    <property type="term" value="F:DNA-binding transcription factor activity"/>
    <property type="evidence" value="ECO:0007669"/>
    <property type="project" value="InterPro"/>
</dbReference>
<dbReference type="InterPro" id="IPR010499">
    <property type="entry name" value="AraC_E-bd"/>
</dbReference>
<reference evidence="5 6" key="1">
    <citation type="submission" date="2018-01" db="EMBL/GenBank/DDBJ databases">
        <title>Genomic Encyclopedia of Type Strains, Phase III (KMG-III): the genomes of soil and plant-associated and newly described type strains.</title>
        <authorList>
            <person name="Whitman W."/>
        </authorList>
    </citation>
    <scope>NUCLEOTIDE SEQUENCE [LARGE SCALE GENOMIC DNA]</scope>
    <source>
        <strain evidence="5 6">1131</strain>
    </source>
</reference>
<dbReference type="Pfam" id="PF06445">
    <property type="entry name" value="GyrI-like"/>
    <property type="match status" value="1"/>
</dbReference>
<dbReference type="InterPro" id="IPR029442">
    <property type="entry name" value="GyrI-like"/>
</dbReference>
<evidence type="ECO:0000256" key="2">
    <source>
        <dbReference type="ARBA" id="ARBA00023125"/>
    </source>
</evidence>
<dbReference type="SMART" id="SM00871">
    <property type="entry name" value="AraC_E_bind"/>
    <property type="match status" value="1"/>
</dbReference>
<keyword evidence="1" id="KW-0805">Transcription regulation</keyword>
<organism evidence="5 6">
    <name type="scientific">Bosea psychrotolerans</name>
    <dbReference type="NCBI Taxonomy" id="1871628"/>
    <lineage>
        <taxon>Bacteria</taxon>
        <taxon>Pseudomonadati</taxon>
        <taxon>Pseudomonadota</taxon>
        <taxon>Alphaproteobacteria</taxon>
        <taxon>Hyphomicrobiales</taxon>
        <taxon>Boseaceae</taxon>
        <taxon>Bosea</taxon>
    </lineage>
</organism>